<dbReference type="InterPro" id="IPR002123">
    <property type="entry name" value="Plipid/glycerol_acylTrfase"/>
</dbReference>
<dbReference type="Proteomes" id="UP001300502">
    <property type="component" value="Unassembled WGS sequence"/>
</dbReference>
<evidence type="ECO:0000256" key="1">
    <source>
        <dbReference type="ARBA" id="ARBA00004370"/>
    </source>
</evidence>
<name>A0AAV9IAB4_9RHOD</name>
<keyword evidence="9 13" id="KW-0472">Membrane</keyword>
<evidence type="ECO:0000313" key="15">
    <source>
        <dbReference type="EMBL" id="KAK4524241.1"/>
    </source>
</evidence>
<comment type="subcellular location">
    <subcellularLocation>
        <location evidence="1">Membrane</location>
    </subcellularLocation>
</comment>
<comment type="similarity">
    <text evidence="3">Belongs to the 1-acyl-sn-glycerol-3-phosphate acyltransferase family.</text>
</comment>
<proteinExistence type="inferred from homology"/>
<dbReference type="SUPFAM" id="SSF69593">
    <property type="entry name" value="Glycerol-3-phosphate (1)-acyltransferase"/>
    <property type="match status" value="1"/>
</dbReference>
<dbReference type="GO" id="GO:0008374">
    <property type="term" value="F:O-acyltransferase activity"/>
    <property type="evidence" value="ECO:0007669"/>
    <property type="project" value="InterPro"/>
</dbReference>
<keyword evidence="12" id="KW-0012">Acyltransferase</keyword>
<dbReference type="InterPro" id="IPR045252">
    <property type="entry name" value="LPCAT1-like"/>
</dbReference>
<evidence type="ECO:0000256" key="12">
    <source>
        <dbReference type="ARBA" id="ARBA00023315"/>
    </source>
</evidence>
<keyword evidence="6 13" id="KW-0812">Transmembrane</keyword>
<evidence type="ECO:0000256" key="8">
    <source>
        <dbReference type="ARBA" id="ARBA00023098"/>
    </source>
</evidence>
<keyword evidence="16" id="KW-1185">Reference proteome</keyword>
<dbReference type="EMBL" id="JANCYU010000022">
    <property type="protein sequence ID" value="KAK4524241.1"/>
    <property type="molecule type" value="Genomic_DNA"/>
</dbReference>
<keyword evidence="10" id="KW-0594">Phospholipid biosynthesis</keyword>
<evidence type="ECO:0000256" key="11">
    <source>
        <dbReference type="ARBA" id="ARBA00023264"/>
    </source>
</evidence>
<evidence type="ECO:0000259" key="14">
    <source>
        <dbReference type="SMART" id="SM00563"/>
    </source>
</evidence>
<gene>
    <name evidence="15" type="ORF">GAYE_SCF02G2140</name>
</gene>
<keyword evidence="4" id="KW-0444">Lipid biosynthesis</keyword>
<feature type="domain" description="Phospholipid/glycerol acyltransferase" evidence="14">
    <location>
        <begin position="125"/>
        <end position="245"/>
    </location>
</feature>
<dbReference type="PANTHER" id="PTHR23063:SF52">
    <property type="entry name" value="LYSOPHOSPHATIDYLCHOLINE ACYLTRANSFERASE"/>
    <property type="match status" value="1"/>
</dbReference>
<dbReference type="Pfam" id="PF01553">
    <property type="entry name" value="Acyltransferase"/>
    <property type="match status" value="1"/>
</dbReference>
<comment type="pathway">
    <text evidence="2">Lipid metabolism.</text>
</comment>
<accession>A0AAV9IAB4</accession>
<dbReference type="GO" id="GO:0008654">
    <property type="term" value="P:phospholipid biosynthetic process"/>
    <property type="evidence" value="ECO:0007669"/>
    <property type="project" value="UniProtKB-KW"/>
</dbReference>
<dbReference type="SMART" id="SM00563">
    <property type="entry name" value="PlsC"/>
    <property type="match status" value="1"/>
</dbReference>
<evidence type="ECO:0000256" key="2">
    <source>
        <dbReference type="ARBA" id="ARBA00005189"/>
    </source>
</evidence>
<reference evidence="15 16" key="1">
    <citation type="submission" date="2022-07" db="EMBL/GenBank/DDBJ databases">
        <title>Genome-wide signatures of adaptation to extreme environments.</title>
        <authorList>
            <person name="Cho C.H."/>
            <person name="Yoon H.S."/>
        </authorList>
    </citation>
    <scope>NUCLEOTIDE SEQUENCE [LARGE SCALE GENOMIC DNA]</scope>
    <source>
        <strain evidence="15 16">108.79 E11</strain>
    </source>
</reference>
<dbReference type="AlphaFoldDB" id="A0AAV9IAB4"/>
<evidence type="ECO:0000313" key="16">
    <source>
        <dbReference type="Proteomes" id="UP001300502"/>
    </source>
</evidence>
<evidence type="ECO:0000256" key="5">
    <source>
        <dbReference type="ARBA" id="ARBA00022679"/>
    </source>
</evidence>
<keyword evidence="8" id="KW-0443">Lipid metabolism</keyword>
<evidence type="ECO:0000256" key="4">
    <source>
        <dbReference type="ARBA" id="ARBA00022516"/>
    </source>
</evidence>
<evidence type="ECO:0000256" key="3">
    <source>
        <dbReference type="ARBA" id="ARBA00008655"/>
    </source>
</evidence>
<dbReference type="PANTHER" id="PTHR23063">
    <property type="entry name" value="PHOSPHOLIPID ACYLTRANSFERASE"/>
    <property type="match status" value="1"/>
</dbReference>
<evidence type="ECO:0000256" key="10">
    <source>
        <dbReference type="ARBA" id="ARBA00023209"/>
    </source>
</evidence>
<evidence type="ECO:0000256" key="9">
    <source>
        <dbReference type="ARBA" id="ARBA00023136"/>
    </source>
</evidence>
<dbReference type="CDD" id="cd07991">
    <property type="entry name" value="LPLAT_LPCAT1-like"/>
    <property type="match status" value="1"/>
</dbReference>
<keyword evidence="7 13" id="KW-1133">Transmembrane helix</keyword>
<dbReference type="GO" id="GO:0016020">
    <property type="term" value="C:membrane"/>
    <property type="evidence" value="ECO:0007669"/>
    <property type="project" value="UniProtKB-SubCell"/>
</dbReference>
<keyword evidence="11" id="KW-1208">Phospholipid metabolism</keyword>
<organism evidence="15 16">
    <name type="scientific">Galdieria yellowstonensis</name>
    <dbReference type="NCBI Taxonomy" id="3028027"/>
    <lineage>
        <taxon>Eukaryota</taxon>
        <taxon>Rhodophyta</taxon>
        <taxon>Bangiophyceae</taxon>
        <taxon>Galdieriales</taxon>
        <taxon>Galdieriaceae</taxon>
        <taxon>Galdieria</taxon>
    </lineage>
</organism>
<keyword evidence="5" id="KW-0808">Transferase</keyword>
<comment type="caution">
    <text evidence="15">The sequence shown here is derived from an EMBL/GenBank/DDBJ whole genome shotgun (WGS) entry which is preliminary data.</text>
</comment>
<evidence type="ECO:0000256" key="6">
    <source>
        <dbReference type="ARBA" id="ARBA00022692"/>
    </source>
</evidence>
<sequence>MAMYYTDEFPRQNDSEHTKRTTLVRNPFVRRDRPWRVLGLIKALVGLVLVPLRLVFCFLLVVFVWFLVRILSLGVNKKDLAYHPLVGFRRACISFLIRRGARLLLLLVGFVWINEENRTVVPPDCIVVSNHVSFYDILYFLSAFAPPFVAKQGVKDIPFVGFIAEMMECIFVDRENRTSPSATSLIALRLEKIDKLNVSFSSWMAPSALVMFPEGTTSNGDTLLRFHTGPFVQKRPIQPVVLQYSFGDADPAFVGLTFFHFLRILSEPYYKLRVNFLHRYVPSEQERADGRLFAENVRRRMATVLNCEPVDLSYRDRVGRKLSRCGLEFISLHATIAGTSE</sequence>
<evidence type="ECO:0000256" key="7">
    <source>
        <dbReference type="ARBA" id="ARBA00022989"/>
    </source>
</evidence>
<evidence type="ECO:0000256" key="13">
    <source>
        <dbReference type="SAM" id="Phobius"/>
    </source>
</evidence>
<feature type="transmembrane region" description="Helical" evidence="13">
    <location>
        <begin position="43"/>
        <end position="68"/>
    </location>
</feature>
<protein>
    <recommendedName>
        <fullName evidence="14">Phospholipid/glycerol acyltransferase domain-containing protein</fullName>
    </recommendedName>
</protein>